<evidence type="ECO:0000256" key="1">
    <source>
        <dbReference type="ARBA" id="ARBA00005051"/>
    </source>
</evidence>
<keyword evidence="7" id="KW-0289">Folate biosynthesis</keyword>
<dbReference type="GO" id="GO:0005524">
    <property type="term" value="F:ATP binding"/>
    <property type="evidence" value="ECO:0007669"/>
    <property type="project" value="UniProtKB-KW"/>
</dbReference>
<dbReference type="Gene3D" id="3.30.70.560">
    <property type="entry name" value="7,8-Dihydro-6-hydroxymethylpterin-pyrophosphokinase HPPK"/>
    <property type="match status" value="1"/>
</dbReference>
<dbReference type="Pfam" id="PF01288">
    <property type="entry name" value="HPPK"/>
    <property type="match status" value="1"/>
</dbReference>
<dbReference type="GO" id="GO:0016301">
    <property type="term" value="F:kinase activity"/>
    <property type="evidence" value="ECO:0007669"/>
    <property type="project" value="UniProtKB-KW"/>
</dbReference>
<dbReference type="InterPro" id="IPR035907">
    <property type="entry name" value="Hppk_sf"/>
</dbReference>
<gene>
    <name evidence="9" type="primary">folK</name>
    <name evidence="9" type="ORF">P0Y58_11345</name>
</gene>
<dbReference type="CDD" id="cd00483">
    <property type="entry name" value="HPPK"/>
    <property type="match status" value="1"/>
</dbReference>
<dbReference type="Proteomes" id="UP001216329">
    <property type="component" value="Chromosome"/>
</dbReference>
<evidence type="ECO:0000313" key="10">
    <source>
        <dbReference type="Proteomes" id="UP001216329"/>
    </source>
</evidence>
<keyword evidence="4" id="KW-0547">Nucleotide-binding</keyword>
<reference evidence="9" key="1">
    <citation type="submission" date="2023-03" db="EMBL/GenBank/DDBJ databases">
        <title>Andean soil-derived lignocellulolytic bacterial consortium as a source of novel taxa and putative plastic-active enzymes.</title>
        <authorList>
            <person name="Diaz-Garcia L."/>
            <person name="Chuvochina M."/>
            <person name="Feuerriegel G."/>
            <person name="Bunk B."/>
            <person name="Sproer C."/>
            <person name="Streit W.R."/>
            <person name="Rodriguez L.M."/>
            <person name="Overmann J."/>
            <person name="Jimenez D.J."/>
        </authorList>
    </citation>
    <scope>NUCLEOTIDE SEQUENCE</scope>
    <source>
        <strain evidence="9">MAG 876</strain>
    </source>
</reference>
<evidence type="ECO:0000256" key="3">
    <source>
        <dbReference type="ARBA" id="ARBA00022679"/>
    </source>
</evidence>
<name>A0AAJ5WLA3_9PSED</name>
<evidence type="ECO:0000256" key="4">
    <source>
        <dbReference type="ARBA" id="ARBA00022741"/>
    </source>
</evidence>
<dbReference type="PANTHER" id="PTHR43071">
    <property type="entry name" value="2-AMINO-4-HYDROXY-6-HYDROXYMETHYLDIHYDROPTERIDINE PYROPHOSPHOKINASE"/>
    <property type="match status" value="1"/>
</dbReference>
<evidence type="ECO:0000256" key="7">
    <source>
        <dbReference type="ARBA" id="ARBA00022909"/>
    </source>
</evidence>
<dbReference type="EC" id="2.7.6.3" evidence="2"/>
<dbReference type="PANTHER" id="PTHR43071:SF2">
    <property type="entry name" value="2-AMINO-4-HYDROXY-6-HYDROXYMETHYLDIHYDROPTERIDINE PYROPHOSPHOKINASE"/>
    <property type="match status" value="1"/>
</dbReference>
<evidence type="ECO:0000256" key="2">
    <source>
        <dbReference type="ARBA" id="ARBA00013253"/>
    </source>
</evidence>
<proteinExistence type="predicted"/>
<comment type="pathway">
    <text evidence="1">Cofactor biosynthesis; tetrahydrofolate biosynthesis; 2-amino-4-hydroxy-6-hydroxymethyl-7,8-dihydropteridine diphosphate from 7,8-dihydroneopterin triphosphate: step 4/4.</text>
</comment>
<protein>
    <recommendedName>
        <fullName evidence="2">2-amino-4-hydroxy-6-hydroxymethyldihydropteridine diphosphokinase</fullName>
        <ecNumber evidence="2">2.7.6.3</ecNumber>
    </recommendedName>
</protein>
<dbReference type="EMBL" id="CP119325">
    <property type="protein sequence ID" value="WEK32755.1"/>
    <property type="molecule type" value="Genomic_DNA"/>
</dbReference>
<keyword evidence="6" id="KW-0067">ATP-binding</keyword>
<feature type="domain" description="7,8-dihydro-6-hydroxymethylpterin-pyrophosphokinase" evidence="8">
    <location>
        <begin position="25"/>
        <end position="148"/>
    </location>
</feature>
<evidence type="ECO:0000256" key="5">
    <source>
        <dbReference type="ARBA" id="ARBA00022777"/>
    </source>
</evidence>
<dbReference type="GO" id="GO:0046656">
    <property type="term" value="P:folic acid biosynthetic process"/>
    <property type="evidence" value="ECO:0007669"/>
    <property type="project" value="UniProtKB-KW"/>
</dbReference>
<evidence type="ECO:0000256" key="6">
    <source>
        <dbReference type="ARBA" id="ARBA00022840"/>
    </source>
</evidence>
<dbReference type="SUPFAM" id="SSF55083">
    <property type="entry name" value="6-hydroxymethyl-7,8-dihydropterin pyrophosphokinase, HPPK"/>
    <property type="match status" value="1"/>
</dbReference>
<dbReference type="NCBIfam" id="TIGR01498">
    <property type="entry name" value="folK"/>
    <property type="match status" value="1"/>
</dbReference>
<organism evidence="9 10">
    <name type="scientific">Candidatus Pseudomonas phytovorans</name>
    <dbReference type="NCBI Taxonomy" id="3121377"/>
    <lineage>
        <taxon>Bacteria</taxon>
        <taxon>Pseudomonadati</taxon>
        <taxon>Pseudomonadota</taxon>
        <taxon>Gammaproteobacteria</taxon>
        <taxon>Pseudomonadales</taxon>
        <taxon>Pseudomonadaceae</taxon>
        <taxon>Pseudomonas</taxon>
    </lineage>
</organism>
<keyword evidence="5" id="KW-0418">Kinase</keyword>
<dbReference type="InterPro" id="IPR000550">
    <property type="entry name" value="Hppk"/>
</dbReference>
<evidence type="ECO:0000313" key="9">
    <source>
        <dbReference type="EMBL" id="WEK32755.1"/>
    </source>
</evidence>
<dbReference type="AlphaFoldDB" id="A0AAJ5WLA3"/>
<accession>A0AAJ5WLA3</accession>
<evidence type="ECO:0000259" key="8">
    <source>
        <dbReference type="Pfam" id="PF01288"/>
    </source>
</evidence>
<keyword evidence="3 9" id="KW-0808">Transferase</keyword>
<sequence length="181" mass="19986">MSQSAVSERPVVGDLAHQQSVSIWLGLGSNVPGRREFFLQCAVDSLRMLYGQVRVSPVVESKAVGGLNEPFLNLVVNCVVECSIADVKSQLQAIEQRLHRKKGRKLITLDVDLLLYGEFMGVEDGRQIPHPDVEQHLHVLAPLLALEPDLRLPGSGLLLSSICPFDEMKSNGVHFVSWVPR</sequence>
<dbReference type="GO" id="GO:0003848">
    <property type="term" value="F:2-amino-4-hydroxy-6-hydroxymethyldihydropteridine diphosphokinase activity"/>
    <property type="evidence" value="ECO:0007669"/>
    <property type="project" value="UniProtKB-EC"/>
</dbReference>